<dbReference type="Proteomes" id="UP000027661">
    <property type="component" value="Unassembled WGS sequence"/>
</dbReference>
<accession>A0A069SM45</accession>
<evidence type="ECO:0000313" key="1">
    <source>
        <dbReference type="EMBL" id="KDS56116.1"/>
    </source>
</evidence>
<name>A0A069SM45_PHOVU</name>
<dbReference type="AlphaFoldDB" id="A0A069SM45"/>
<evidence type="ECO:0000313" key="2">
    <source>
        <dbReference type="Proteomes" id="UP000027661"/>
    </source>
</evidence>
<reference evidence="1 2" key="1">
    <citation type="submission" date="2014-04" db="EMBL/GenBank/DDBJ databases">
        <authorList>
            <person name="Sears C."/>
            <person name="Carroll K."/>
            <person name="Sack B.R."/>
            <person name="Qadri F."/>
            <person name="Myers L.L."/>
            <person name="Chung G.-T."/>
            <person name="Escheverria P."/>
            <person name="Fraser C.M."/>
            <person name="Sadzewicz L."/>
            <person name="Shefchek K.A."/>
            <person name="Tallon L."/>
            <person name="Das S.P."/>
            <person name="Daugherty S."/>
            <person name="Mongodin E.F."/>
        </authorList>
    </citation>
    <scope>NUCLEOTIDE SEQUENCE [LARGE SCALE GENOMIC DNA]</scope>
    <source>
        <strain evidence="1 2">3975 RP4</strain>
    </source>
</reference>
<comment type="caution">
    <text evidence="1">The sequence shown here is derived from an EMBL/GenBank/DDBJ whole genome shotgun (WGS) entry which is preliminary data.</text>
</comment>
<organism evidence="1 2">
    <name type="scientific">Phocaeicola vulgatus str. 3975 RP4</name>
    <dbReference type="NCBI Taxonomy" id="1339352"/>
    <lineage>
        <taxon>Bacteria</taxon>
        <taxon>Pseudomonadati</taxon>
        <taxon>Bacteroidota</taxon>
        <taxon>Bacteroidia</taxon>
        <taxon>Bacteroidales</taxon>
        <taxon>Bacteroidaceae</taxon>
        <taxon>Phocaeicola</taxon>
    </lineage>
</organism>
<proteinExistence type="predicted"/>
<dbReference type="EMBL" id="JNHM01000010">
    <property type="protein sequence ID" value="KDS56116.1"/>
    <property type="molecule type" value="Genomic_DNA"/>
</dbReference>
<sequence>MVLKERKRQGKNWLKWLKSWSSFEKGKAGFSYFPSEDLHLWYLKPIK</sequence>
<gene>
    <name evidence="1" type="ORF">M099_0614</name>
</gene>
<dbReference type="PATRIC" id="fig|1339352.3.peg.590"/>
<protein>
    <submittedName>
        <fullName evidence="1">Uncharacterized protein</fullName>
    </submittedName>
</protein>